<evidence type="ECO:0000256" key="1">
    <source>
        <dbReference type="SAM" id="MobiDB-lite"/>
    </source>
</evidence>
<name>A0A9N7YSS0_PLEPL</name>
<evidence type="ECO:0000313" key="3">
    <source>
        <dbReference type="Proteomes" id="UP001153269"/>
    </source>
</evidence>
<feature type="compositionally biased region" description="Basic residues" evidence="1">
    <location>
        <begin position="1"/>
        <end position="10"/>
    </location>
</feature>
<keyword evidence="3" id="KW-1185">Reference proteome</keyword>
<proteinExistence type="predicted"/>
<feature type="region of interest" description="Disordered" evidence="1">
    <location>
        <begin position="1"/>
        <end position="60"/>
    </location>
</feature>
<gene>
    <name evidence="2" type="ORF">PLEPLA_LOCUS24192</name>
</gene>
<protein>
    <submittedName>
        <fullName evidence="2">Uncharacterized protein</fullName>
    </submittedName>
</protein>
<dbReference type="Proteomes" id="UP001153269">
    <property type="component" value="Unassembled WGS sequence"/>
</dbReference>
<organism evidence="2 3">
    <name type="scientific">Pleuronectes platessa</name>
    <name type="common">European plaice</name>
    <dbReference type="NCBI Taxonomy" id="8262"/>
    <lineage>
        <taxon>Eukaryota</taxon>
        <taxon>Metazoa</taxon>
        <taxon>Chordata</taxon>
        <taxon>Craniata</taxon>
        <taxon>Vertebrata</taxon>
        <taxon>Euteleostomi</taxon>
        <taxon>Actinopterygii</taxon>
        <taxon>Neopterygii</taxon>
        <taxon>Teleostei</taxon>
        <taxon>Neoteleostei</taxon>
        <taxon>Acanthomorphata</taxon>
        <taxon>Carangaria</taxon>
        <taxon>Pleuronectiformes</taxon>
        <taxon>Pleuronectoidei</taxon>
        <taxon>Pleuronectidae</taxon>
        <taxon>Pleuronectes</taxon>
    </lineage>
</organism>
<dbReference type="EMBL" id="CADEAL010001857">
    <property type="protein sequence ID" value="CAB1436152.1"/>
    <property type="molecule type" value="Genomic_DNA"/>
</dbReference>
<evidence type="ECO:0000313" key="2">
    <source>
        <dbReference type="EMBL" id="CAB1436152.1"/>
    </source>
</evidence>
<feature type="compositionally biased region" description="Acidic residues" evidence="1">
    <location>
        <begin position="175"/>
        <end position="184"/>
    </location>
</feature>
<feature type="region of interest" description="Disordered" evidence="1">
    <location>
        <begin position="170"/>
        <end position="195"/>
    </location>
</feature>
<feature type="compositionally biased region" description="Basic residues" evidence="1">
    <location>
        <begin position="42"/>
        <end position="54"/>
    </location>
</feature>
<comment type="caution">
    <text evidence="2">The sequence shown here is derived from an EMBL/GenBank/DDBJ whole genome shotgun (WGS) entry which is preliminary data.</text>
</comment>
<accession>A0A9N7YSS0</accession>
<dbReference type="AlphaFoldDB" id="A0A9N7YSS0"/>
<reference evidence="2" key="1">
    <citation type="submission" date="2020-03" db="EMBL/GenBank/DDBJ databases">
        <authorList>
            <person name="Weist P."/>
        </authorList>
    </citation>
    <scope>NUCLEOTIDE SEQUENCE</scope>
</reference>
<sequence>MVHTSKHTHTSRNGLTRGRERKRRQQSLAGDGMTDEVDVSIKQRRGGGGRRRGAGHTSLMEEEETGYDGWASFIDGGAQRRRRRIGRWQKRKQGVFDGGKMERMVSPPRLTPVTAATPLGFFRITGQEVEPVATLKFEDQLTDWRQTIVQKQTKARLEIRLLKAKLGQAGLSTTDDADDDDEEGELIRRTTQNMN</sequence>